<name>A0ABU2HFR3_9GAMM</name>
<dbReference type="PANTHER" id="PTHR33926">
    <property type="entry name" value="PROTEIN TIC 22, CHLOROPLASTIC"/>
    <property type="match status" value="1"/>
</dbReference>
<proteinExistence type="predicted"/>
<evidence type="ECO:0000313" key="2">
    <source>
        <dbReference type="EMBL" id="MDS1309891.1"/>
    </source>
</evidence>
<dbReference type="InterPro" id="IPR007378">
    <property type="entry name" value="Tic22-like"/>
</dbReference>
<keyword evidence="1" id="KW-0732">Signal</keyword>
<organism evidence="2 3">
    <name type="scientific">Marinobacter xiaoshiensis</name>
    <dbReference type="NCBI Taxonomy" id="3073652"/>
    <lineage>
        <taxon>Bacteria</taxon>
        <taxon>Pseudomonadati</taxon>
        <taxon>Pseudomonadota</taxon>
        <taxon>Gammaproteobacteria</taxon>
        <taxon>Pseudomonadales</taxon>
        <taxon>Marinobacteraceae</taxon>
        <taxon>Marinobacter</taxon>
    </lineage>
</organism>
<keyword evidence="3" id="KW-1185">Reference proteome</keyword>
<dbReference type="EMBL" id="JAVMBO010000007">
    <property type="protein sequence ID" value="MDS1309891.1"/>
    <property type="molecule type" value="Genomic_DNA"/>
</dbReference>
<sequence length="226" mass="24178">MSLNGPKDFYTTTMRRSLLACLCILLPMTTQAQTSDQSAVIKALNAVPVYFVATASGSAPSIGAQQQADFSPVFLYSQEAKIAKTELEHEGATGLNVERAELGVLYSGELSKKTKGLKYGLIANPTQLAAAKRLSANQNFSEVPVFIAKHKNSGEVLTLKQSDGTLAAPLFLEIHRIEAALDELAKQAPNTAGNFTVEAYPLSAIVNDMQRGALNPENVVMIPPVN</sequence>
<evidence type="ECO:0000256" key="1">
    <source>
        <dbReference type="SAM" id="SignalP"/>
    </source>
</evidence>
<dbReference type="Proteomes" id="UP001267407">
    <property type="component" value="Unassembled WGS sequence"/>
</dbReference>
<dbReference type="RefSeq" id="WP_310965967.1">
    <property type="nucleotide sequence ID" value="NZ_JAVMBO010000007.1"/>
</dbReference>
<feature type="chain" id="PRO_5045213040" evidence="1">
    <location>
        <begin position="33"/>
        <end position="226"/>
    </location>
</feature>
<feature type="signal peptide" evidence="1">
    <location>
        <begin position="1"/>
        <end position="32"/>
    </location>
</feature>
<reference evidence="2" key="1">
    <citation type="submission" date="2023-09" db="EMBL/GenBank/DDBJ databases">
        <title>Marinobacter sediminicola sp. nov. and Marinobacter maritimum sp. nov., isolated from marine sediment.</title>
        <authorList>
            <person name="An J."/>
        </authorList>
    </citation>
    <scope>NUCLEOTIDE SEQUENCE</scope>
    <source>
        <strain evidence="2">F60267</strain>
    </source>
</reference>
<protein>
    <submittedName>
        <fullName evidence="2">Tic22 family protein</fullName>
    </submittedName>
</protein>
<dbReference type="PANTHER" id="PTHR33926:SF4">
    <property type="entry name" value="PROTEIN TIC 22, CHLOROPLASTIC"/>
    <property type="match status" value="1"/>
</dbReference>
<dbReference type="Pfam" id="PF04278">
    <property type="entry name" value="Tic22"/>
    <property type="match status" value="1"/>
</dbReference>
<accession>A0ABU2HFR3</accession>
<evidence type="ECO:0000313" key="3">
    <source>
        <dbReference type="Proteomes" id="UP001267407"/>
    </source>
</evidence>
<comment type="caution">
    <text evidence="2">The sequence shown here is derived from an EMBL/GenBank/DDBJ whole genome shotgun (WGS) entry which is preliminary data.</text>
</comment>
<gene>
    <name evidence="2" type="ORF">RKA07_07180</name>
</gene>